<sequence>MKVVPVAELKVGMYVDAVHQQKGDMKVKTQGRVANENAIAFLKSKGIVSLVIDLEKSDLSDELQQEGQVSAPEEQVKATRKVSVSLEDELTQASALYEEAKHIQKKLLHSIKAGLPVNFAPIKEVSDRFVASLDRNPNALLCMTHLREKDAYLLEHSLNVGILMGAFAQYLELDEDVVSELALAGTLHDIGKIEIPDNILLKPGKLTDDEMVIMKGHVIKGLEVLKKMDGVTERLFNVVAQHHERLDGTGYPMGLDEDDINIYGRMIAIVDAYDAMTADRCYKRGMPPNQALKIILKCTESELDRALVNKFIKYIGVHPVGSLVKLDSEKLSLVTEHNEDNPLSPKVKTFYSFRSNHFVAPKEVNLADKHCREKIASAVRAEDIKINYKKFFAEQIVVAK</sequence>
<dbReference type="InterPro" id="IPR006675">
    <property type="entry name" value="HDIG_dom"/>
</dbReference>
<dbReference type="PANTHER" id="PTHR43155">
    <property type="entry name" value="CYCLIC DI-GMP PHOSPHODIESTERASE PA4108-RELATED"/>
    <property type="match status" value="1"/>
</dbReference>
<dbReference type="SMART" id="SM00471">
    <property type="entry name" value="HDc"/>
    <property type="match status" value="1"/>
</dbReference>
<dbReference type="KEGG" id="pmaw:MACH26_34250"/>
<evidence type="ECO:0000259" key="1">
    <source>
        <dbReference type="PROSITE" id="PS51831"/>
    </source>
</evidence>
<evidence type="ECO:0000313" key="4">
    <source>
        <dbReference type="Proteomes" id="UP001333710"/>
    </source>
</evidence>
<dbReference type="Pfam" id="PF13487">
    <property type="entry name" value="HD_5"/>
    <property type="match status" value="1"/>
</dbReference>
<dbReference type="InterPro" id="IPR003607">
    <property type="entry name" value="HD/PDEase_dom"/>
</dbReference>
<dbReference type="PANTHER" id="PTHR43155:SF2">
    <property type="entry name" value="CYCLIC DI-GMP PHOSPHODIESTERASE PA4108"/>
    <property type="match status" value="1"/>
</dbReference>
<name>A0AA48HTX3_9ALTE</name>
<dbReference type="PROSITE" id="PS51832">
    <property type="entry name" value="HD_GYP"/>
    <property type="match status" value="1"/>
</dbReference>
<dbReference type="GO" id="GO:0008081">
    <property type="term" value="F:phosphoric diester hydrolase activity"/>
    <property type="evidence" value="ECO:0007669"/>
    <property type="project" value="UniProtKB-ARBA"/>
</dbReference>
<dbReference type="EMBL" id="AP027272">
    <property type="protein sequence ID" value="BDX07904.1"/>
    <property type="molecule type" value="Genomic_DNA"/>
</dbReference>
<feature type="domain" description="HD-GYP" evidence="2">
    <location>
        <begin position="131"/>
        <end position="327"/>
    </location>
</feature>
<dbReference type="InterPro" id="IPR021812">
    <property type="entry name" value="DUF3391"/>
</dbReference>
<organism evidence="3 4">
    <name type="scientific">Planctobacterium marinum</name>
    <dbReference type="NCBI Taxonomy" id="1631968"/>
    <lineage>
        <taxon>Bacteria</taxon>
        <taxon>Pseudomonadati</taxon>
        <taxon>Pseudomonadota</taxon>
        <taxon>Gammaproteobacteria</taxon>
        <taxon>Alteromonadales</taxon>
        <taxon>Alteromonadaceae</taxon>
        <taxon>Planctobacterium</taxon>
    </lineage>
</organism>
<dbReference type="AlphaFoldDB" id="A0AA48HTX3"/>
<dbReference type="Gene3D" id="1.10.3210.10">
    <property type="entry name" value="Hypothetical protein af1432"/>
    <property type="match status" value="1"/>
</dbReference>
<keyword evidence="4" id="KW-1185">Reference proteome</keyword>
<dbReference type="Pfam" id="PF11871">
    <property type="entry name" value="DUF3391"/>
    <property type="match status" value="1"/>
</dbReference>
<evidence type="ECO:0000313" key="3">
    <source>
        <dbReference type="EMBL" id="BDX07904.1"/>
    </source>
</evidence>
<dbReference type="SUPFAM" id="SSF109604">
    <property type="entry name" value="HD-domain/PDEase-like"/>
    <property type="match status" value="1"/>
</dbReference>
<accession>A0AA48HTX3</accession>
<dbReference type="PROSITE" id="PS51831">
    <property type="entry name" value="HD"/>
    <property type="match status" value="1"/>
</dbReference>
<dbReference type="InterPro" id="IPR037522">
    <property type="entry name" value="HD_GYP_dom"/>
</dbReference>
<dbReference type="NCBIfam" id="TIGR00277">
    <property type="entry name" value="HDIG"/>
    <property type="match status" value="1"/>
</dbReference>
<dbReference type="CDD" id="cd00077">
    <property type="entry name" value="HDc"/>
    <property type="match status" value="1"/>
</dbReference>
<dbReference type="Proteomes" id="UP001333710">
    <property type="component" value="Chromosome"/>
</dbReference>
<proteinExistence type="predicted"/>
<dbReference type="InterPro" id="IPR006674">
    <property type="entry name" value="HD_domain"/>
</dbReference>
<gene>
    <name evidence="3" type="ORF">MACH26_34250</name>
</gene>
<reference evidence="3" key="1">
    <citation type="submission" date="2023-01" db="EMBL/GenBank/DDBJ databases">
        <title>Complete genome sequence of Planctobacterium marinum strain Dej080120_11.</title>
        <authorList>
            <person name="Ueki S."/>
            <person name="Maruyama F."/>
        </authorList>
    </citation>
    <scope>NUCLEOTIDE SEQUENCE</scope>
    <source>
        <strain evidence="3">Dej080120_11</strain>
    </source>
</reference>
<protein>
    <submittedName>
        <fullName evidence="3">Phosphodiesterase</fullName>
    </submittedName>
</protein>
<evidence type="ECO:0000259" key="2">
    <source>
        <dbReference type="PROSITE" id="PS51832"/>
    </source>
</evidence>
<feature type="domain" description="HD" evidence="1">
    <location>
        <begin position="153"/>
        <end position="276"/>
    </location>
</feature>